<reference evidence="2 3" key="1">
    <citation type="journal article" date="2016" name="Sci. Rep.">
        <title>Whole genome sequencing identifies a novel species of the genus Capnocytophaga isolated from dog and cat bite wounds in humans.</title>
        <authorList>
            <person name="Zangenah S."/>
            <person name="Abbasi N."/>
            <person name="Andersson A.F."/>
            <person name="Bergman P."/>
        </authorList>
    </citation>
    <scope>NUCLEOTIDE SEQUENCE [LARGE SCALE GENOMIC DNA]</scope>
    <source>
        <strain evidence="2 3">W5</strain>
    </source>
</reference>
<dbReference type="EMBL" id="JBJGWJ010000007">
    <property type="protein sequence ID" value="MFK8294021.1"/>
    <property type="molecule type" value="Genomic_DNA"/>
</dbReference>
<comment type="caution">
    <text evidence="2">The sequence shown here is derived from an EMBL/GenBank/DDBJ whole genome shotgun (WGS) entry which is preliminary data.</text>
</comment>
<dbReference type="RefSeq" id="WP_405254601.1">
    <property type="nucleotide sequence ID" value="NZ_JBJGWE010000007.1"/>
</dbReference>
<keyword evidence="3" id="KW-1185">Reference proteome</keyword>
<evidence type="ECO:0000256" key="1">
    <source>
        <dbReference type="SAM" id="Phobius"/>
    </source>
</evidence>
<keyword evidence="1" id="KW-0812">Transmembrane</keyword>
<protein>
    <submittedName>
        <fullName evidence="2">Uncharacterized protein</fullName>
    </submittedName>
</protein>
<organism evidence="2 3">
    <name type="scientific">Capnocytophaga stomatis</name>
    <dbReference type="NCBI Taxonomy" id="1848904"/>
    <lineage>
        <taxon>Bacteria</taxon>
        <taxon>Pseudomonadati</taxon>
        <taxon>Bacteroidota</taxon>
        <taxon>Flavobacteriia</taxon>
        <taxon>Flavobacteriales</taxon>
        <taxon>Flavobacteriaceae</taxon>
        <taxon>Capnocytophaga</taxon>
    </lineage>
</organism>
<gene>
    <name evidence="2" type="ORF">ACI76L_09515</name>
</gene>
<proteinExistence type="predicted"/>
<accession>A0ABW8QCD0</accession>
<keyword evidence="1" id="KW-1133">Transmembrane helix</keyword>
<keyword evidence="1" id="KW-0472">Membrane</keyword>
<evidence type="ECO:0000313" key="3">
    <source>
        <dbReference type="Proteomes" id="UP001622370"/>
    </source>
</evidence>
<name>A0ABW8QCD0_9FLAO</name>
<evidence type="ECO:0000313" key="2">
    <source>
        <dbReference type="EMBL" id="MFK8294021.1"/>
    </source>
</evidence>
<sequence>MYFTAKSIPNKLFFYRKSLHFLSYEHNSLINLLHLPLYGLHIALYALHFLLYRLHFTLYGVYFVLNIIFVEGLMQ</sequence>
<dbReference type="Proteomes" id="UP001622370">
    <property type="component" value="Unassembled WGS sequence"/>
</dbReference>
<feature type="transmembrane region" description="Helical" evidence="1">
    <location>
        <begin position="29"/>
        <end position="50"/>
    </location>
</feature>
<feature type="transmembrane region" description="Helical" evidence="1">
    <location>
        <begin position="56"/>
        <end position="74"/>
    </location>
</feature>